<dbReference type="PANTHER" id="PTHR22604:SF105">
    <property type="entry name" value="TRANS-1,2-DIHYDROBENZENE-1,2-DIOL DEHYDROGENASE"/>
    <property type="match status" value="1"/>
</dbReference>
<dbReference type="Pfam" id="PF22725">
    <property type="entry name" value="GFO_IDH_MocA_C3"/>
    <property type="match status" value="1"/>
</dbReference>
<dbReference type="InterPro" id="IPR055170">
    <property type="entry name" value="GFO_IDH_MocA-like_dom"/>
</dbReference>
<dbReference type="Proteomes" id="UP000799750">
    <property type="component" value="Unassembled WGS sequence"/>
</dbReference>
<dbReference type="EC" id="1.1.1.179" evidence="3"/>
<evidence type="ECO:0000256" key="2">
    <source>
        <dbReference type="ARBA" id="ARBA00023002"/>
    </source>
</evidence>
<evidence type="ECO:0000313" key="9">
    <source>
        <dbReference type="Proteomes" id="UP000799750"/>
    </source>
</evidence>
<name>A0A6A6QIJ2_9PEZI</name>
<sequence length="403" mass="45144">MSPPVAPKKENAIRFGLFGASWIAPNAIIGPSRSHPEVIVAAIASRDKSKAQAYAKKHGIPIVHDSYEALLADSTITAVYIPLPNGLHYEWAVKSLKAGKHVLLEKPSTSNAIEAASLFNLPLLSSPDPPVLLEAFHYRFHPAWQTFLSLFDGSDIASATVSQYLFAGFFPLDDIRFNYSLAGGTLMDFGTYALSTLRQVFRAEPVSVISAEPRKAAADDRIDEAMRATYEFPGGAKGSIEVDLQARGGLPLPWLTAYWPGYFKGLPTITVKLKEQDISDSEGPSHVVQRAFVFTNYMMPTHWHRIEIIEQHTLHPPRGEKLIKKWTEKKTVKVYRWLEEGQVGEEWWSTYRYQLEEFVNRVKKREGSGVWIDSKDSIKQLEMIDATYLKAGLPLRPTSTALE</sequence>
<evidence type="ECO:0000256" key="5">
    <source>
        <dbReference type="ARBA" id="ARBA00049233"/>
    </source>
</evidence>
<evidence type="ECO:0000313" key="8">
    <source>
        <dbReference type="EMBL" id="KAF2491473.1"/>
    </source>
</evidence>
<proteinExistence type="inferred from homology"/>
<dbReference type="AlphaFoldDB" id="A0A6A6QIJ2"/>
<dbReference type="InterPro" id="IPR036291">
    <property type="entry name" value="NAD(P)-bd_dom_sf"/>
</dbReference>
<feature type="domain" description="Gfo/Idh/MocA-like oxidoreductase N-terminal" evidence="6">
    <location>
        <begin position="13"/>
        <end position="119"/>
    </location>
</feature>
<evidence type="ECO:0000256" key="3">
    <source>
        <dbReference type="ARBA" id="ARBA00038984"/>
    </source>
</evidence>
<dbReference type="InterPro" id="IPR050984">
    <property type="entry name" value="Gfo/Idh/MocA_domain"/>
</dbReference>
<dbReference type="PANTHER" id="PTHR22604">
    <property type="entry name" value="OXIDOREDUCTASES"/>
    <property type="match status" value="1"/>
</dbReference>
<feature type="domain" description="GFO/IDH/MocA-like oxidoreductase" evidence="7">
    <location>
        <begin position="171"/>
        <end position="249"/>
    </location>
</feature>
<dbReference type="SUPFAM" id="SSF55347">
    <property type="entry name" value="Glyceraldehyde-3-phosphate dehydrogenase-like, C-terminal domain"/>
    <property type="match status" value="1"/>
</dbReference>
<organism evidence="8 9">
    <name type="scientific">Lophium mytilinum</name>
    <dbReference type="NCBI Taxonomy" id="390894"/>
    <lineage>
        <taxon>Eukaryota</taxon>
        <taxon>Fungi</taxon>
        <taxon>Dikarya</taxon>
        <taxon>Ascomycota</taxon>
        <taxon>Pezizomycotina</taxon>
        <taxon>Dothideomycetes</taxon>
        <taxon>Pleosporomycetidae</taxon>
        <taxon>Mytilinidiales</taxon>
        <taxon>Mytilinidiaceae</taxon>
        <taxon>Lophium</taxon>
    </lineage>
</organism>
<evidence type="ECO:0000259" key="6">
    <source>
        <dbReference type="Pfam" id="PF01408"/>
    </source>
</evidence>
<reference evidence="8" key="1">
    <citation type="journal article" date="2020" name="Stud. Mycol.">
        <title>101 Dothideomycetes genomes: a test case for predicting lifestyles and emergence of pathogens.</title>
        <authorList>
            <person name="Haridas S."/>
            <person name="Albert R."/>
            <person name="Binder M."/>
            <person name="Bloem J."/>
            <person name="Labutti K."/>
            <person name="Salamov A."/>
            <person name="Andreopoulos B."/>
            <person name="Baker S."/>
            <person name="Barry K."/>
            <person name="Bills G."/>
            <person name="Bluhm B."/>
            <person name="Cannon C."/>
            <person name="Castanera R."/>
            <person name="Culley D."/>
            <person name="Daum C."/>
            <person name="Ezra D."/>
            <person name="Gonzalez J."/>
            <person name="Henrissat B."/>
            <person name="Kuo A."/>
            <person name="Liang C."/>
            <person name="Lipzen A."/>
            <person name="Lutzoni F."/>
            <person name="Magnuson J."/>
            <person name="Mondo S."/>
            <person name="Nolan M."/>
            <person name="Ohm R."/>
            <person name="Pangilinan J."/>
            <person name="Park H.-J."/>
            <person name="Ramirez L."/>
            <person name="Alfaro M."/>
            <person name="Sun H."/>
            <person name="Tritt A."/>
            <person name="Yoshinaga Y."/>
            <person name="Zwiers L.-H."/>
            <person name="Turgeon B."/>
            <person name="Goodwin S."/>
            <person name="Spatafora J."/>
            <person name="Crous P."/>
            <person name="Grigoriev I."/>
        </authorList>
    </citation>
    <scope>NUCLEOTIDE SEQUENCE</scope>
    <source>
        <strain evidence="8">CBS 269.34</strain>
    </source>
</reference>
<dbReference type="GO" id="GO:0000166">
    <property type="term" value="F:nucleotide binding"/>
    <property type="evidence" value="ECO:0007669"/>
    <property type="project" value="InterPro"/>
</dbReference>
<dbReference type="InterPro" id="IPR000683">
    <property type="entry name" value="Gfo/Idh/MocA-like_OxRdtase_N"/>
</dbReference>
<comment type="similarity">
    <text evidence="1">Belongs to the Gfo/Idh/MocA family.</text>
</comment>
<accession>A0A6A6QIJ2</accession>
<dbReference type="EMBL" id="MU004195">
    <property type="protein sequence ID" value="KAF2491473.1"/>
    <property type="molecule type" value="Genomic_DNA"/>
</dbReference>
<dbReference type="Gene3D" id="3.30.360.10">
    <property type="entry name" value="Dihydrodipicolinate Reductase, domain 2"/>
    <property type="match status" value="1"/>
</dbReference>
<dbReference type="OrthoDB" id="6417021at2759"/>
<comment type="catalytic activity">
    <reaction evidence="5">
        <text>D-xylose + NADP(+) = D-xylono-1,5-lactone + NADPH + H(+)</text>
        <dbReference type="Rhea" id="RHEA:22000"/>
        <dbReference type="ChEBI" id="CHEBI:15378"/>
        <dbReference type="ChEBI" id="CHEBI:15867"/>
        <dbReference type="ChEBI" id="CHEBI:53455"/>
        <dbReference type="ChEBI" id="CHEBI:57783"/>
        <dbReference type="ChEBI" id="CHEBI:58349"/>
        <dbReference type="EC" id="1.1.1.179"/>
    </reaction>
</comment>
<gene>
    <name evidence="8" type="ORF">BU16DRAFT_515852</name>
</gene>
<protein>
    <recommendedName>
        <fullName evidence="3">D-xylose 1-dehydrogenase (NADP(+), D-xylono-1,5-lactone-forming)</fullName>
        <ecNumber evidence="3">1.1.1.179</ecNumber>
    </recommendedName>
    <alternativeName>
        <fullName evidence="4">D-xylose-NADP dehydrogenase</fullName>
    </alternativeName>
</protein>
<evidence type="ECO:0000256" key="1">
    <source>
        <dbReference type="ARBA" id="ARBA00010928"/>
    </source>
</evidence>
<dbReference type="GO" id="GO:0047837">
    <property type="term" value="F:D-xylose 1-dehydrogenase (NADP+) activity"/>
    <property type="evidence" value="ECO:0007669"/>
    <property type="project" value="UniProtKB-EC"/>
</dbReference>
<dbReference type="Pfam" id="PF01408">
    <property type="entry name" value="GFO_IDH_MocA"/>
    <property type="match status" value="1"/>
</dbReference>
<dbReference type="Gene3D" id="3.40.50.720">
    <property type="entry name" value="NAD(P)-binding Rossmann-like Domain"/>
    <property type="match status" value="1"/>
</dbReference>
<evidence type="ECO:0000256" key="4">
    <source>
        <dbReference type="ARBA" id="ARBA00042988"/>
    </source>
</evidence>
<evidence type="ECO:0000259" key="7">
    <source>
        <dbReference type="Pfam" id="PF22725"/>
    </source>
</evidence>
<keyword evidence="2" id="KW-0560">Oxidoreductase</keyword>
<keyword evidence="9" id="KW-1185">Reference proteome</keyword>
<dbReference type="SUPFAM" id="SSF51735">
    <property type="entry name" value="NAD(P)-binding Rossmann-fold domains"/>
    <property type="match status" value="1"/>
</dbReference>